<dbReference type="GO" id="GO:0019346">
    <property type="term" value="P:transsulfuration"/>
    <property type="evidence" value="ECO:0007669"/>
    <property type="project" value="InterPro"/>
</dbReference>
<dbReference type="NCBIfam" id="TIGR02080">
    <property type="entry name" value="O_succ_thio_ly"/>
    <property type="match status" value="1"/>
</dbReference>
<keyword evidence="2 3" id="KW-0663">Pyridoxal phosphate</keyword>
<evidence type="ECO:0000313" key="6">
    <source>
        <dbReference type="Proteomes" id="UP000288794"/>
    </source>
</evidence>
<dbReference type="PANTHER" id="PTHR11808:SF75">
    <property type="entry name" value="CYSTATHIONINE GAMMA-SYNTHASE"/>
    <property type="match status" value="1"/>
</dbReference>
<dbReference type="EC" id="2.5.1.48" evidence="5"/>
<dbReference type="GO" id="GO:0019343">
    <property type="term" value="P:cysteine biosynthetic process via cystathionine"/>
    <property type="evidence" value="ECO:0007669"/>
    <property type="project" value="TreeGrafter"/>
</dbReference>
<dbReference type="EMBL" id="JMEE01000003">
    <property type="protein sequence ID" value="RWR03236.1"/>
    <property type="molecule type" value="Genomic_DNA"/>
</dbReference>
<dbReference type="Pfam" id="PF01053">
    <property type="entry name" value="Cys_Met_Meta_PP"/>
    <property type="match status" value="1"/>
</dbReference>
<protein>
    <submittedName>
        <fullName evidence="5">Cystathionine gamma-synthase</fullName>
        <ecNumber evidence="5">2.5.1.48</ecNumber>
    </submittedName>
</protein>
<dbReference type="InterPro" id="IPR015421">
    <property type="entry name" value="PyrdxlP-dep_Trfase_major"/>
</dbReference>
<dbReference type="FunFam" id="3.40.640.10:FF:000038">
    <property type="entry name" value="Cystathionine gamma-synthase"/>
    <property type="match status" value="1"/>
</dbReference>
<dbReference type="Gene3D" id="3.90.1150.10">
    <property type="entry name" value="Aspartate Aminotransferase, domain 1"/>
    <property type="match status" value="1"/>
</dbReference>
<accession>A0A443IGN7</accession>
<dbReference type="GO" id="GO:0004123">
    <property type="term" value="F:cystathionine gamma-lyase activity"/>
    <property type="evidence" value="ECO:0007669"/>
    <property type="project" value="TreeGrafter"/>
</dbReference>
<dbReference type="PROSITE" id="PS00868">
    <property type="entry name" value="CYS_MET_METAB_PP"/>
    <property type="match status" value="1"/>
</dbReference>
<evidence type="ECO:0000256" key="2">
    <source>
        <dbReference type="ARBA" id="ARBA00022898"/>
    </source>
</evidence>
<evidence type="ECO:0000256" key="4">
    <source>
        <dbReference type="RuleBase" id="RU362118"/>
    </source>
</evidence>
<dbReference type="FunFam" id="3.90.1150.10:FF:000008">
    <property type="entry name" value="Cystathionine gamma-synthase"/>
    <property type="match status" value="1"/>
</dbReference>
<comment type="cofactor">
    <cofactor evidence="1 4">
        <name>pyridoxal 5'-phosphate</name>
        <dbReference type="ChEBI" id="CHEBI:597326"/>
    </cofactor>
</comment>
<feature type="modified residue" description="N6-(pyridoxal phosphate)lysine" evidence="3">
    <location>
        <position position="198"/>
    </location>
</feature>
<comment type="similarity">
    <text evidence="4">Belongs to the trans-sulfuration enzymes family.</text>
</comment>
<evidence type="ECO:0000256" key="3">
    <source>
        <dbReference type="PIRSR" id="PIRSR001434-2"/>
    </source>
</evidence>
<dbReference type="CDD" id="cd00614">
    <property type="entry name" value="CGS_like"/>
    <property type="match status" value="1"/>
</dbReference>
<dbReference type="InterPro" id="IPR011821">
    <property type="entry name" value="O_succ_thio_ly"/>
</dbReference>
<keyword evidence="6" id="KW-1185">Reference proteome</keyword>
<proteinExistence type="inferred from homology"/>
<gene>
    <name evidence="5" type="ORF">ED28_04195</name>
</gene>
<organism evidence="5 6">
    <name type="scientific">[Pantoea] beijingensis</name>
    <dbReference type="NCBI Taxonomy" id="1324864"/>
    <lineage>
        <taxon>Bacteria</taxon>
        <taxon>Pseudomonadati</taxon>
        <taxon>Pseudomonadota</taxon>
        <taxon>Gammaproteobacteria</taxon>
        <taxon>Enterobacterales</taxon>
        <taxon>Erwiniaceae</taxon>
        <taxon>Erwinia</taxon>
    </lineage>
</organism>
<dbReference type="PIRSF" id="PIRSF001434">
    <property type="entry name" value="CGS"/>
    <property type="match status" value="1"/>
</dbReference>
<dbReference type="SUPFAM" id="SSF53383">
    <property type="entry name" value="PLP-dependent transferases"/>
    <property type="match status" value="1"/>
</dbReference>
<comment type="caution">
    <text evidence="5">The sequence shown here is derived from an EMBL/GenBank/DDBJ whole genome shotgun (WGS) entry which is preliminary data.</text>
</comment>
<reference evidence="5 6" key="1">
    <citation type="submission" date="2014-04" db="EMBL/GenBank/DDBJ databases">
        <title>Draft genome sequence of Pantoea beijingensis strain LMG 27579, an emerging pathogen to Pleurotus eryngii with potential industrial application.</title>
        <authorList>
            <person name="Xu F."/>
            <person name="Liu Y."/>
            <person name="Wang S."/>
            <person name="Yin Y."/>
            <person name="Ma Y."/>
            <person name="Zhao S."/>
            <person name="Rong C."/>
        </authorList>
    </citation>
    <scope>NUCLEOTIDE SEQUENCE [LARGE SCALE GENOMIC DNA]</scope>
    <source>
        <strain evidence="5 6">LMG 27579</strain>
    </source>
</reference>
<dbReference type="AlphaFoldDB" id="A0A443IGN7"/>
<keyword evidence="5" id="KW-0808">Transferase</keyword>
<dbReference type="PANTHER" id="PTHR11808">
    <property type="entry name" value="TRANS-SULFURATION ENZYME FAMILY MEMBER"/>
    <property type="match status" value="1"/>
</dbReference>
<sequence length="386" mass="41752">MTRKQATIAVRSGLNDDEQYGCVVPPIHLSSTYNFTDFNEPRTHDYSRRGNPTRDVVQRALAELEGGAGAVMTNTGMSAIHLVCTVFLRPGDLLVAPHDCYGGSYRLFDSMSKRGAYRVKFVDQNDDAALAAALAEKPKLVLIESPSNPLLRVVDIPAICHAAREAGAVSVVDNTFLSPALQNPLALGADLVLHSCTKYLNGHSDVVAGAVIAKEAATVTELAWWANNIGVTGAAFDSYLLLRGLRTLAPRMAAAQRNALAIIDYLKQQPLVKKLYHPSLPENAGHEYAARQQRGFGAMLSFELNGDEQTLRRFLKALELFTLAESLGGVESLISHTATMTHAGMSAEARAEAGISEMLLRISVGIEDHEDLIADLDNAFRVAAKR</sequence>
<dbReference type="Proteomes" id="UP000288794">
    <property type="component" value="Unassembled WGS sequence"/>
</dbReference>
<evidence type="ECO:0000256" key="1">
    <source>
        <dbReference type="ARBA" id="ARBA00001933"/>
    </source>
</evidence>
<dbReference type="InterPro" id="IPR000277">
    <property type="entry name" value="Cys/Met-Metab_PyrdxlP-dep_enz"/>
</dbReference>
<dbReference type="GO" id="GO:0030170">
    <property type="term" value="F:pyridoxal phosphate binding"/>
    <property type="evidence" value="ECO:0007669"/>
    <property type="project" value="InterPro"/>
</dbReference>
<evidence type="ECO:0000313" key="5">
    <source>
        <dbReference type="EMBL" id="RWR03236.1"/>
    </source>
</evidence>
<dbReference type="InterPro" id="IPR015422">
    <property type="entry name" value="PyrdxlP-dep_Trfase_small"/>
</dbReference>
<dbReference type="RefSeq" id="WP_128175542.1">
    <property type="nucleotide sequence ID" value="NZ_CP071409.1"/>
</dbReference>
<dbReference type="GO" id="GO:0003962">
    <property type="term" value="F:cystathionine gamma-synthase activity"/>
    <property type="evidence" value="ECO:0007669"/>
    <property type="project" value="UniProtKB-EC"/>
</dbReference>
<dbReference type="Gene3D" id="3.40.640.10">
    <property type="entry name" value="Type I PLP-dependent aspartate aminotransferase-like (Major domain)"/>
    <property type="match status" value="1"/>
</dbReference>
<dbReference type="InterPro" id="IPR015424">
    <property type="entry name" value="PyrdxlP-dep_Trfase"/>
</dbReference>
<dbReference type="GO" id="GO:0005737">
    <property type="term" value="C:cytoplasm"/>
    <property type="evidence" value="ECO:0007669"/>
    <property type="project" value="TreeGrafter"/>
</dbReference>
<name>A0A443IGN7_9GAMM</name>
<dbReference type="InterPro" id="IPR054542">
    <property type="entry name" value="Cys_met_metab_PP"/>
</dbReference>
<dbReference type="NCBIfam" id="NF005961">
    <property type="entry name" value="PRK08045.1"/>
    <property type="match status" value="1"/>
</dbReference>